<organism evidence="2 3">
    <name type="scientific">Liparis tanakae</name>
    <name type="common">Tanaka's snailfish</name>
    <dbReference type="NCBI Taxonomy" id="230148"/>
    <lineage>
        <taxon>Eukaryota</taxon>
        <taxon>Metazoa</taxon>
        <taxon>Chordata</taxon>
        <taxon>Craniata</taxon>
        <taxon>Vertebrata</taxon>
        <taxon>Euteleostomi</taxon>
        <taxon>Actinopterygii</taxon>
        <taxon>Neopterygii</taxon>
        <taxon>Teleostei</taxon>
        <taxon>Neoteleostei</taxon>
        <taxon>Acanthomorphata</taxon>
        <taxon>Eupercaria</taxon>
        <taxon>Perciformes</taxon>
        <taxon>Cottioidei</taxon>
        <taxon>Cottales</taxon>
        <taxon>Liparidae</taxon>
        <taxon>Liparis</taxon>
    </lineage>
</organism>
<sequence>MAEVLVSRFQRWYGSSRCSQKLPEPLGHVSSGESFPSELLRWSLLSGLRALLLHGDFLWWEPLLIGCGRRPQAPLQPVGRPVLLGVQRVVLGCVSDGLQSWDTRHGFIGHEGSALRSSCCQHGCNRADSGPGRGFHQLDSSEAPPPAQGEDHAAQRRRRLSPGALTPTGVSYIGGAQLCDGRRHVGQEAEGGSGAALHGRRAVGRHQLLQPGPEAPSLQEHTGE</sequence>
<dbReference type="Proteomes" id="UP000314294">
    <property type="component" value="Unassembled WGS sequence"/>
</dbReference>
<evidence type="ECO:0000256" key="1">
    <source>
        <dbReference type="SAM" id="MobiDB-lite"/>
    </source>
</evidence>
<gene>
    <name evidence="2" type="ORF">EYF80_050144</name>
</gene>
<accession>A0A4Z2FFM6</accession>
<evidence type="ECO:0000313" key="3">
    <source>
        <dbReference type="Proteomes" id="UP000314294"/>
    </source>
</evidence>
<proteinExistence type="predicted"/>
<keyword evidence="3" id="KW-1185">Reference proteome</keyword>
<dbReference type="EMBL" id="SRLO01001257">
    <property type="protein sequence ID" value="TNN39700.1"/>
    <property type="molecule type" value="Genomic_DNA"/>
</dbReference>
<comment type="caution">
    <text evidence="2">The sequence shown here is derived from an EMBL/GenBank/DDBJ whole genome shotgun (WGS) entry which is preliminary data.</text>
</comment>
<evidence type="ECO:0000313" key="2">
    <source>
        <dbReference type="EMBL" id="TNN39700.1"/>
    </source>
</evidence>
<dbReference type="AlphaFoldDB" id="A0A4Z2FFM6"/>
<protein>
    <submittedName>
        <fullName evidence="2">Uncharacterized protein</fullName>
    </submittedName>
</protein>
<reference evidence="2 3" key="1">
    <citation type="submission" date="2019-03" db="EMBL/GenBank/DDBJ databases">
        <title>First draft genome of Liparis tanakae, snailfish: a comprehensive survey of snailfish specific genes.</title>
        <authorList>
            <person name="Kim W."/>
            <person name="Song I."/>
            <person name="Jeong J.-H."/>
            <person name="Kim D."/>
            <person name="Kim S."/>
            <person name="Ryu S."/>
            <person name="Song J.Y."/>
            <person name="Lee S.K."/>
        </authorList>
    </citation>
    <scope>NUCLEOTIDE SEQUENCE [LARGE SCALE GENOMIC DNA]</scope>
    <source>
        <tissue evidence="2">Muscle</tissue>
    </source>
</reference>
<feature type="region of interest" description="Disordered" evidence="1">
    <location>
        <begin position="184"/>
        <end position="224"/>
    </location>
</feature>
<feature type="region of interest" description="Disordered" evidence="1">
    <location>
        <begin position="131"/>
        <end position="168"/>
    </location>
</feature>
<name>A0A4Z2FFM6_9TELE</name>